<dbReference type="InterPro" id="IPR001188">
    <property type="entry name" value="Sperm_putr-bd"/>
</dbReference>
<dbReference type="GO" id="GO:0042597">
    <property type="term" value="C:periplasmic space"/>
    <property type="evidence" value="ECO:0007669"/>
    <property type="project" value="UniProtKB-SubCell"/>
</dbReference>
<protein>
    <recommendedName>
        <fullName evidence="5">Putrescine-binding periplasmic protein</fullName>
    </recommendedName>
</protein>
<proteinExistence type="inferred from homology"/>
<dbReference type="SUPFAM" id="SSF53850">
    <property type="entry name" value="Periplasmic binding protein-like II"/>
    <property type="match status" value="1"/>
</dbReference>
<comment type="similarity">
    <text evidence="5">Belongs to the bacterial solute-binding protein PotD/PotF family.</text>
</comment>
<dbReference type="PIRSF" id="PIRSF019574">
    <property type="entry name" value="Periplasmic_polyamine_BP"/>
    <property type="match status" value="1"/>
</dbReference>
<dbReference type="Pfam" id="PF13416">
    <property type="entry name" value="SBP_bac_8"/>
    <property type="match status" value="1"/>
</dbReference>
<evidence type="ECO:0000256" key="4">
    <source>
        <dbReference type="ARBA" id="ARBA00022764"/>
    </source>
</evidence>
<accession>A0A1W6N6N5</accession>
<dbReference type="InterPro" id="IPR006059">
    <property type="entry name" value="SBP"/>
</dbReference>
<dbReference type="PANTHER" id="PTHR30222">
    <property type="entry name" value="SPERMIDINE/PUTRESCINE-BINDING PERIPLASMIC PROTEIN"/>
    <property type="match status" value="1"/>
</dbReference>
<keyword evidence="2 5" id="KW-0813">Transport</keyword>
<comment type="subcellular location">
    <subcellularLocation>
        <location evidence="1 5">Periplasm</location>
    </subcellularLocation>
</comment>
<dbReference type="GO" id="GO:0019808">
    <property type="term" value="F:polyamine binding"/>
    <property type="evidence" value="ECO:0007669"/>
    <property type="project" value="InterPro"/>
</dbReference>
<evidence type="ECO:0000256" key="5">
    <source>
        <dbReference type="PIRNR" id="PIRNR019574"/>
    </source>
</evidence>
<sequence>MALILRYFTLLIVALMATSLPLKAIEDENVLNLYIWQGMVPPEIIAKFEKETGVKVIVDFFDSNEVLEAKLLLGRSGYDLVFPSAWPYLARQVPAELYQKLDKKKLQNYKKIDPIAFQRLDEADPGNLYAIPITWGLIGFGYNEDLVKEIMPDAPVDSWAMFFDPNVIRKFNSCGVTMLDEAVDVFVPALLYLKLDASTASKEDIDKAVTLLQSVRPYIDRFDVARSPSELASGDMCLVQHWISNLYIAYNDVPKNQRSNIKFVIPKEGAGMWIDVAAIPADAPHADNAHKFLDFILRPENIAATSNKNFFGNFVPESKQFMDKSLVNNKLIFPDKKDMKKFVLTTAKAPKFQRMMTRAMTKVRTGT</sequence>
<dbReference type="KEGG" id="naf:GQ61_09175"/>
<dbReference type="PANTHER" id="PTHR30222:SF12">
    <property type="entry name" value="NORSPERMIDINE SENSOR"/>
    <property type="match status" value="1"/>
</dbReference>
<organism evidence="6 7">
    <name type="scientific">Candidatus Nucleicultrix amoebiphila FS5</name>
    <dbReference type="NCBI Taxonomy" id="1414854"/>
    <lineage>
        <taxon>Bacteria</taxon>
        <taxon>Pseudomonadati</taxon>
        <taxon>Pseudomonadota</taxon>
        <taxon>Alphaproteobacteria</taxon>
        <taxon>Holosporales</taxon>
        <taxon>Candidatus Nucleicultricaceae</taxon>
        <taxon>Candidatus Nucleicultrix</taxon>
    </lineage>
</organism>
<dbReference type="Gene3D" id="3.40.190.10">
    <property type="entry name" value="Periplasmic binding protein-like II"/>
    <property type="match status" value="2"/>
</dbReference>
<reference evidence="6 7" key="1">
    <citation type="submission" date="2014-06" db="EMBL/GenBank/DDBJ databases">
        <title>The genome of the endonuclear symbiont Nucleicultrix amoebiphila.</title>
        <authorList>
            <person name="Schulz F."/>
            <person name="Horn M."/>
        </authorList>
    </citation>
    <scope>NUCLEOTIDE SEQUENCE [LARGE SCALE GENOMIC DNA]</scope>
    <source>
        <strain evidence="6 7">FS5</strain>
    </source>
</reference>
<evidence type="ECO:0000313" key="7">
    <source>
        <dbReference type="Proteomes" id="UP000237351"/>
    </source>
</evidence>
<dbReference type="RefSeq" id="WP_085784998.1">
    <property type="nucleotide sequence ID" value="NZ_CP008743.1"/>
</dbReference>
<dbReference type="AlphaFoldDB" id="A0A1W6N6N5"/>
<evidence type="ECO:0000256" key="3">
    <source>
        <dbReference type="ARBA" id="ARBA00022729"/>
    </source>
</evidence>
<dbReference type="GO" id="GO:0015846">
    <property type="term" value="P:polyamine transport"/>
    <property type="evidence" value="ECO:0007669"/>
    <property type="project" value="InterPro"/>
</dbReference>
<comment type="function">
    <text evidence="5">Required for the activity of the bacterial periplasmic transport system of putrescine.</text>
</comment>
<keyword evidence="7" id="KW-1185">Reference proteome</keyword>
<keyword evidence="4 5" id="KW-0574">Periplasm</keyword>
<dbReference type="OrthoDB" id="9769319at2"/>
<dbReference type="EMBL" id="CP008743">
    <property type="protein sequence ID" value="ARN85429.1"/>
    <property type="molecule type" value="Genomic_DNA"/>
</dbReference>
<keyword evidence="3" id="KW-0732">Signal</keyword>
<gene>
    <name evidence="6" type="ORF">GQ61_09175</name>
</gene>
<evidence type="ECO:0000256" key="2">
    <source>
        <dbReference type="ARBA" id="ARBA00022448"/>
    </source>
</evidence>
<dbReference type="STRING" id="1414854.GQ61_09175"/>
<evidence type="ECO:0000313" key="6">
    <source>
        <dbReference type="EMBL" id="ARN85429.1"/>
    </source>
</evidence>
<evidence type="ECO:0000256" key="1">
    <source>
        <dbReference type="ARBA" id="ARBA00004418"/>
    </source>
</evidence>
<dbReference type="Proteomes" id="UP000237351">
    <property type="component" value="Chromosome"/>
</dbReference>
<dbReference type="PRINTS" id="PR00909">
    <property type="entry name" value="SPERMDNBNDNG"/>
</dbReference>
<name>A0A1W6N6N5_9PROT</name>